<dbReference type="PROSITE" id="PS51078">
    <property type="entry name" value="ICLR_ED"/>
    <property type="match status" value="1"/>
</dbReference>
<keyword evidence="3" id="KW-0804">Transcription</keyword>
<dbReference type="Proteomes" id="UP001199044">
    <property type="component" value="Unassembled WGS sequence"/>
</dbReference>
<evidence type="ECO:0000256" key="2">
    <source>
        <dbReference type="ARBA" id="ARBA00023125"/>
    </source>
</evidence>
<feature type="domain" description="IclR-ED" evidence="4">
    <location>
        <begin position="70"/>
        <end position="253"/>
    </location>
</feature>
<keyword evidence="6" id="KW-1185">Reference proteome</keyword>
<dbReference type="EMBL" id="JAIWIU010000117">
    <property type="protein sequence ID" value="MCA2017721.1"/>
    <property type="molecule type" value="Genomic_DNA"/>
</dbReference>
<dbReference type="InterPro" id="IPR050707">
    <property type="entry name" value="HTH_MetabolicPath_Reg"/>
</dbReference>
<dbReference type="PANTHER" id="PTHR30136">
    <property type="entry name" value="HELIX-TURN-HELIX TRANSCRIPTIONAL REGULATOR, ICLR FAMILY"/>
    <property type="match status" value="1"/>
</dbReference>
<comment type="caution">
    <text evidence="5">The sequence shown here is derived from an EMBL/GenBank/DDBJ whole genome shotgun (WGS) entry which is preliminary data.</text>
</comment>
<dbReference type="Gene3D" id="1.10.10.10">
    <property type="entry name" value="Winged helix-like DNA-binding domain superfamily/Winged helix DNA-binding domain"/>
    <property type="match status" value="1"/>
</dbReference>
<protein>
    <submittedName>
        <fullName evidence="5">IclR family transcriptional regulator</fullName>
    </submittedName>
</protein>
<evidence type="ECO:0000313" key="5">
    <source>
        <dbReference type="EMBL" id="MCA2017721.1"/>
    </source>
</evidence>
<evidence type="ECO:0000256" key="3">
    <source>
        <dbReference type="ARBA" id="ARBA00023163"/>
    </source>
</evidence>
<evidence type="ECO:0000313" key="6">
    <source>
        <dbReference type="Proteomes" id="UP001199044"/>
    </source>
</evidence>
<dbReference type="InterPro" id="IPR029016">
    <property type="entry name" value="GAF-like_dom_sf"/>
</dbReference>
<dbReference type="SUPFAM" id="SSF55781">
    <property type="entry name" value="GAF domain-like"/>
    <property type="match status" value="1"/>
</dbReference>
<dbReference type="SMART" id="SM00346">
    <property type="entry name" value="HTH_ICLR"/>
    <property type="match status" value="1"/>
</dbReference>
<sequence>MKKDSDKGIQVISRASAILREVVANSDGMSLGQLATATGLARSTVQRIVDALEIECLVQAGAGGVRPGWGLRRLGDLAGPSIASQLRPQLFRLFEATNQTVDLSTLTSTEVLFLDRFLSENSVRVVPDAGEHYPAYAMATGKALLAGLTNDDICAMYGNNTLERLTPMTIPTVDKLIAELDTIRSGGFAYDVEEHALGSCAIGLPVGIFGSTQLAVSVVIPTEHYTAQKDAIEQALRVSAHDFVQRIDVLNGLTGSGN</sequence>
<dbReference type="PANTHER" id="PTHR30136:SF35">
    <property type="entry name" value="HTH-TYPE TRANSCRIPTIONAL REGULATOR RV1719"/>
    <property type="match status" value="1"/>
</dbReference>
<dbReference type="Pfam" id="PF09339">
    <property type="entry name" value="HTH_IclR"/>
    <property type="match status" value="1"/>
</dbReference>
<organism evidence="5 6">
    <name type="scientific">Vibrio tritonius</name>
    <dbReference type="NCBI Taxonomy" id="1435069"/>
    <lineage>
        <taxon>Bacteria</taxon>
        <taxon>Pseudomonadati</taxon>
        <taxon>Pseudomonadota</taxon>
        <taxon>Gammaproteobacteria</taxon>
        <taxon>Vibrionales</taxon>
        <taxon>Vibrionaceae</taxon>
        <taxon>Vibrio</taxon>
    </lineage>
</organism>
<dbReference type="Pfam" id="PF01614">
    <property type="entry name" value="IclR_C"/>
    <property type="match status" value="1"/>
</dbReference>
<dbReference type="RefSeq" id="WP_225251374.1">
    <property type="nucleotide sequence ID" value="NZ_JAIWIU010000117.1"/>
</dbReference>
<dbReference type="SUPFAM" id="SSF46785">
    <property type="entry name" value="Winged helix' DNA-binding domain"/>
    <property type="match status" value="1"/>
</dbReference>
<keyword evidence="1" id="KW-0805">Transcription regulation</keyword>
<keyword evidence="2" id="KW-0238">DNA-binding</keyword>
<gene>
    <name evidence="5" type="ORF">LDJ79_16475</name>
</gene>
<reference evidence="6" key="1">
    <citation type="submission" date="2023-07" db="EMBL/GenBank/DDBJ databases">
        <title>Molecular identification of indigenous halophilic bacteria isolated from red sea cost, biodegradation of synthetic dyes and assessment of degraded metabolite toxicity.</title>
        <authorList>
            <person name="Chaieb K."/>
            <person name="Altayb H.N."/>
        </authorList>
    </citation>
    <scope>NUCLEOTIDE SEQUENCE [LARGE SCALE GENOMIC DNA]</scope>
    <source>
        <strain evidence="6">K20</strain>
    </source>
</reference>
<dbReference type="InterPro" id="IPR036390">
    <property type="entry name" value="WH_DNA-bd_sf"/>
</dbReference>
<dbReference type="Gene3D" id="3.30.450.40">
    <property type="match status" value="1"/>
</dbReference>
<dbReference type="InterPro" id="IPR036388">
    <property type="entry name" value="WH-like_DNA-bd_sf"/>
</dbReference>
<evidence type="ECO:0000256" key="1">
    <source>
        <dbReference type="ARBA" id="ARBA00023015"/>
    </source>
</evidence>
<accession>A0ABS7YS84</accession>
<dbReference type="InterPro" id="IPR014757">
    <property type="entry name" value="Tscrpt_reg_IclR_C"/>
</dbReference>
<evidence type="ECO:0000259" key="4">
    <source>
        <dbReference type="PROSITE" id="PS51078"/>
    </source>
</evidence>
<dbReference type="InterPro" id="IPR005471">
    <property type="entry name" value="Tscrpt_reg_IclR_N"/>
</dbReference>
<proteinExistence type="predicted"/>
<name>A0ABS7YS84_9VIBR</name>